<dbReference type="OrthoDB" id="5367324at2759"/>
<keyword evidence="4" id="KW-0238">DNA-binding</keyword>
<dbReference type="GO" id="GO:0005656">
    <property type="term" value="C:nuclear pre-replicative complex"/>
    <property type="evidence" value="ECO:0007669"/>
    <property type="project" value="EnsemblFungi"/>
</dbReference>
<comment type="subcellular location">
    <subcellularLocation>
        <location evidence="1">Nucleus</location>
    </subcellularLocation>
</comment>
<feature type="compositionally biased region" description="Polar residues" evidence="6">
    <location>
        <begin position="196"/>
        <end position="214"/>
    </location>
</feature>
<dbReference type="GO" id="GO:0006267">
    <property type="term" value="P:pre-replicative complex assembly involved in nuclear cell cycle DNA replication"/>
    <property type="evidence" value="ECO:0007669"/>
    <property type="project" value="EnsemblFungi"/>
</dbReference>
<evidence type="ECO:0000256" key="2">
    <source>
        <dbReference type="ARBA" id="ARBA00010840"/>
    </source>
</evidence>
<dbReference type="HOGENOM" id="CLU_660677_0_0_1"/>
<keyword evidence="9" id="KW-1185">Reference proteome</keyword>
<accession>A7TGI2</accession>
<evidence type="ECO:0000256" key="4">
    <source>
        <dbReference type="ARBA" id="ARBA00023125"/>
    </source>
</evidence>
<reference evidence="8 9" key="1">
    <citation type="journal article" date="2007" name="Proc. Natl. Acad. Sci. U.S.A.">
        <title>Independent sorting-out of thousands of duplicated gene pairs in two yeast species descended from a whole-genome duplication.</title>
        <authorList>
            <person name="Scannell D.R."/>
            <person name="Frank A.C."/>
            <person name="Conant G.C."/>
            <person name="Byrne K.P."/>
            <person name="Woolfit M."/>
            <person name="Wolfe K.H."/>
        </authorList>
    </citation>
    <scope>NUCLEOTIDE SEQUENCE [LARGE SCALE GENOMIC DNA]</scope>
    <source>
        <strain evidence="9">ATCC 22028 / DSM 70294 / BCRC 21397 / CBS 2163 / NBRC 10782 / NRRL Y-8283 / UCD 57-17</strain>
    </source>
</reference>
<dbReference type="GO" id="GO:0030466">
    <property type="term" value="P:silent mating-type cassette heterochromatin formation"/>
    <property type="evidence" value="ECO:0007669"/>
    <property type="project" value="EnsemblFungi"/>
</dbReference>
<dbReference type="GeneID" id="5546889"/>
<dbReference type="RefSeq" id="XP_001646447.1">
    <property type="nucleotide sequence ID" value="XM_001646397.1"/>
</dbReference>
<evidence type="ECO:0000256" key="6">
    <source>
        <dbReference type="SAM" id="MobiDB-lite"/>
    </source>
</evidence>
<keyword evidence="5" id="KW-0539">Nucleus</keyword>
<dbReference type="InterPro" id="IPR016811">
    <property type="entry name" value="ORC6_fun"/>
</dbReference>
<evidence type="ECO:0000259" key="7">
    <source>
        <dbReference type="Pfam" id="PF05460"/>
    </source>
</evidence>
<gene>
    <name evidence="8" type="ORF">Kpol_1048p19</name>
</gene>
<dbReference type="GO" id="GO:0003688">
    <property type="term" value="F:DNA replication origin binding"/>
    <property type="evidence" value="ECO:0007669"/>
    <property type="project" value="EnsemblFungi"/>
</dbReference>
<dbReference type="STRING" id="436907.A7TGI2"/>
<dbReference type="PhylomeDB" id="A7TGI2"/>
<dbReference type="GO" id="GO:0005664">
    <property type="term" value="C:nuclear origin of replication recognition complex"/>
    <property type="evidence" value="ECO:0007669"/>
    <property type="project" value="EnsemblFungi"/>
</dbReference>
<feature type="compositionally biased region" description="Acidic residues" evidence="6">
    <location>
        <begin position="235"/>
        <end position="251"/>
    </location>
</feature>
<evidence type="ECO:0000256" key="5">
    <source>
        <dbReference type="ARBA" id="ARBA00023242"/>
    </source>
</evidence>
<feature type="region of interest" description="Disordered" evidence="6">
    <location>
        <begin position="109"/>
        <end position="279"/>
    </location>
</feature>
<dbReference type="KEGG" id="vpo:Kpol_1048p19"/>
<name>A7TGI2_VANPO</name>
<dbReference type="PIRSF" id="PIRSF022941">
    <property type="entry name" value="ORC6_fun"/>
    <property type="match status" value="1"/>
</dbReference>
<evidence type="ECO:0000313" key="8">
    <source>
        <dbReference type="EMBL" id="EDO18589.1"/>
    </source>
</evidence>
<evidence type="ECO:0000313" key="9">
    <source>
        <dbReference type="Proteomes" id="UP000000267"/>
    </source>
</evidence>
<dbReference type="Proteomes" id="UP000000267">
    <property type="component" value="Unassembled WGS sequence"/>
</dbReference>
<proteinExistence type="inferred from homology"/>
<sequence length="446" mass="51214">MSSKQVQRCLIDVLRLNEDGNNDWSKGHLKKMLSATSTLYNASLGKVMLKQDEETARCHICAFIAAERLMDKYDVDLTCSVDKVPMQPKKFKGFIELFKQNIFQTSPVKQFNWTPSPKKRPRSPVKSSNKFTSTNPEDLRKVLFNTPTKRKNGASPIKEQVFETPNSSPGKNASPRVRRKLAFEEDVENDEMNLSPVKNSPSPKKMKTLSNLAKVSNDKAQDNDDYQESESNSSSDEDLEPLDESEEDLSDLEAKSRRRSSTKGTRSDQRGKKSRSRSNVTNLLRKRHFKIKIEGIINLCNEFELPEEVAYSVLDEFTALSSYLVCPWQLACGLVLNCVFVVYNEKRRKDPRLDHLILEKMCILMKTVKVNEVMESMTIVKELIEGEKWFRELQIKYDYFDGANYEESISAKLGSMLQSNNILVSDDQYNTWLKKIKQDLSLIQNN</sequence>
<dbReference type="OMA" id="ARYHICA"/>
<feature type="domain" description="ORC6 first cyclin-like" evidence="7">
    <location>
        <begin position="22"/>
        <end position="105"/>
    </location>
</feature>
<comment type="similarity">
    <text evidence="2">Belongs to the ORC6 family.</text>
</comment>
<dbReference type="InterPro" id="IPR008721">
    <property type="entry name" value="ORC6_cyclin_first"/>
</dbReference>
<dbReference type="Pfam" id="PF05460">
    <property type="entry name" value="ORC6"/>
    <property type="match status" value="1"/>
</dbReference>
<protein>
    <recommendedName>
        <fullName evidence="7">ORC6 first cyclin-like domain-containing protein</fullName>
    </recommendedName>
</protein>
<dbReference type="FunCoup" id="A7TGI2">
    <property type="interactions" value="281"/>
</dbReference>
<evidence type="ECO:0000256" key="1">
    <source>
        <dbReference type="ARBA" id="ARBA00004123"/>
    </source>
</evidence>
<organism evidence="9">
    <name type="scientific">Vanderwaltozyma polyspora (strain ATCC 22028 / DSM 70294 / BCRC 21397 / CBS 2163 / NBRC 10782 / NRRL Y-8283 / UCD 57-17)</name>
    <name type="common">Kluyveromyces polysporus</name>
    <dbReference type="NCBI Taxonomy" id="436907"/>
    <lineage>
        <taxon>Eukaryota</taxon>
        <taxon>Fungi</taxon>
        <taxon>Dikarya</taxon>
        <taxon>Ascomycota</taxon>
        <taxon>Saccharomycotina</taxon>
        <taxon>Saccharomycetes</taxon>
        <taxon>Saccharomycetales</taxon>
        <taxon>Saccharomycetaceae</taxon>
        <taxon>Vanderwaltozyma</taxon>
    </lineage>
</organism>
<dbReference type="eggNOG" id="ENOG502QS52">
    <property type="taxonomic scope" value="Eukaryota"/>
</dbReference>
<keyword evidence="3" id="KW-0235">DNA replication</keyword>
<dbReference type="EMBL" id="DS480387">
    <property type="protein sequence ID" value="EDO18589.1"/>
    <property type="molecule type" value="Genomic_DNA"/>
</dbReference>
<dbReference type="InParanoid" id="A7TGI2"/>
<evidence type="ECO:0000256" key="3">
    <source>
        <dbReference type="ARBA" id="ARBA00022705"/>
    </source>
</evidence>
<dbReference type="GO" id="GO:0031261">
    <property type="term" value="C:DNA replication preinitiation complex"/>
    <property type="evidence" value="ECO:0007669"/>
    <property type="project" value="EnsemblFungi"/>
</dbReference>
<dbReference type="GO" id="GO:0006270">
    <property type="term" value="P:DNA replication initiation"/>
    <property type="evidence" value="ECO:0007669"/>
    <property type="project" value="EnsemblFungi"/>
</dbReference>
<dbReference type="CDD" id="cd11583">
    <property type="entry name" value="Orc6_mid"/>
    <property type="match status" value="1"/>
</dbReference>
<dbReference type="AlphaFoldDB" id="A7TGI2"/>